<keyword evidence="3" id="KW-0808">Transferase</keyword>
<feature type="non-terminal residue" evidence="3">
    <location>
        <position position="508"/>
    </location>
</feature>
<dbReference type="Pfam" id="PF08241">
    <property type="entry name" value="Methyltransf_11"/>
    <property type="match status" value="1"/>
</dbReference>
<evidence type="ECO:0000256" key="1">
    <source>
        <dbReference type="SAM" id="MobiDB-lite"/>
    </source>
</evidence>
<dbReference type="Pfam" id="PF13527">
    <property type="entry name" value="Acetyltransf_9"/>
    <property type="match status" value="1"/>
</dbReference>
<reference evidence="3" key="1">
    <citation type="submission" date="2023-06" db="EMBL/GenBank/DDBJ databases">
        <title>Uncultivated large filamentous bacteria from sulfidic sediments reveal new species and different genomic features in energy metabolism and defense.</title>
        <authorList>
            <person name="Fonseca A."/>
        </authorList>
    </citation>
    <scope>NUCLEOTIDE SEQUENCE</scope>
    <source>
        <strain evidence="3">HSG4</strain>
    </source>
</reference>
<dbReference type="SUPFAM" id="SSF55729">
    <property type="entry name" value="Acyl-CoA N-acyltransferases (Nat)"/>
    <property type="match status" value="1"/>
</dbReference>
<protein>
    <submittedName>
        <fullName evidence="3">GNAT family N-acetyltransferase</fullName>
        <ecNumber evidence="3">2.3.1.-</ecNumber>
    </submittedName>
</protein>
<evidence type="ECO:0000259" key="2">
    <source>
        <dbReference type="Pfam" id="PF08241"/>
    </source>
</evidence>
<dbReference type="Gene3D" id="3.40.630.30">
    <property type="match status" value="1"/>
</dbReference>
<name>A0ABT7VUQ9_9GAMM</name>
<feature type="non-terminal residue" evidence="3">
    <location>
        <position position="1"/>
    </location>
</feature>
<dbReference type="PANTHER" id="PTHR43667">
    <property type="entry name" value="CYCLOPROPANE-FATTY-ACYL-PHOSPHOLIPID SYNTHASE"/>
    <property type="match status" value="1"/>
</dbReference>
<dbReference type="CDD" id="cd02440">
    <property type="entry name" value="AdoMet_MTases"/>
    <property type="match status" value="1"/>
</dbReference>
<dbReference type="EC" id="2.3.1.-" evidence="3"/>
<organism evidence="3 4">
    <name type="scientific">Candidatus Marithioploca araucensis</name>
    <dbReference type="NCBI Taxonomy" id="70273"/>
    <lineage>
        <taxon>Bacteria</taxon>
        <taxon>Pseudomonadati</taxon>
        <taxon>Pseudomonadota</taxon>
        <taxon>Gammaproteobacteria</taxon>
        <taxon>Thiotrichales</taxon>
        <taxon>Thiotrichaceae</taxon>
        <taxon>Candidatus Marithioploca</taxon>
    </lineage>
</organism>
<proteinExistence type="predicted"/>
<dbReference type="Gene3D" id="3.40.50.150">
    <property type="entry name" value="Vaccinia Virus protein VP39"/>
    <property type="match status" value="1"/>
</dbReference>
<dbReference type="InterPro" id="IPR050723">
    <property type="entry name" value="CFA/CMAS"/>
</dbReference>
<dbReference type="InterPro" id="IPR013216">
    <property type="entry name" value="Methyltransf_11"/>
</dbReference>
<feature type="compositionally biased region" description="Basic and acidic residues" evidence="1">
    <location>
        <begin position="250"/>
        <end position="266"/>
    </location>
</feature>
<dbReference type="EMBL" id="JAUCGM010000572">
    <property type="protein sequence ID" value="MDM8563319.1"/>
    <property type="molecule type" value="Genomic_DNA"/>
</dbReference>
<dbReference type="SUPFAM" id="SSF53335">
    <property type="entry name" value="S-adenosyl-L-methionine-dependent methyltransferases"/>
    <property type="match status" value="1"/>
</dbReference>
<dbReference type="InterPro" id="IPR016181">
    <property type="entry name" value="Acyl_CoA_acyltransferase"/>
</dbReference>
<feature type="domain" description="Methyltransferase type 11" evidence="2">
    <location>
        <begin position="46"/>
        <end position="142"/>
    </location>
</feature>
<dbReference type="PANTHER" id="PTHR43667:SF2">
    <property type="entry name" value="FATTY ACID C-METHYL TRANSFERASE"/>
    <property type="match status" value="1"/>
</dbReference>
<evidence type="ECO:0000313" key="3">
    <source>
        <dbReference type="EMBL" id="MDM8563319.1"/>
    </source>
</evidence>
<keyword evidence="4" id="KW-1185">Reference proteome</keyword>
<sequence length="508" mass="58685">ESQVNYLHYGLFKEGEAVQNVQISAVQQRATDLLLSYLPKPPCRILEIGLGLGTTTEQLVKLGYHITAITPSNNEINIAKQRLNDNDFLKSVQLKSVRFEDFVAPTESYDVILLQESAQYILPSALFKKAQYLLVKKGVILIADEVRLQHSDTTEHLPLLTDILQQAKEREFHLTEQVDLSKQAAPTVDYLLWVIEKHREALIADLELTQTALDDLLIALRRYQERYGDGRYGYRLLQFVKSTSSEKVQSDVKEAHSESDVTESHHQPTFTIRPYQPGDEEAIQTSFAQVFPSYRTDETWHWIYTHNPDGARIMLTWADNGDLAAHYACTVHRAICAGQTTSVGFIRDVFSTPRYRAFTQGRRGVFVQNFMAFLEKWTGQDKLVLLFGFPSKRPLRLGKLLMKYQPFSNWHYYRYTIPLQLSQHNPIGLIQTPEKFDTAYDKLWEKRAGQYSFIICRSARFLNWRFIDIPHKKYWIWAFSAFLSPDVQGYVVITPNKPVAQLVDFCFP</sequence>
<gene>
    <name evidence="3" type="ORF">QUF54_08195</name>
</gene>
<feature type="region of interest" description="Disordered" evidence="1">
    <location>
        <begin position="250"/>
        <end position="269"/>
    </location>
</feature>
<dbReference type="GO" id="GO:0016746">
    <property type="term" value="F:acyltransferase activity"/>
    <property type="evidence" value="ECO:0007669"/>
    <property type="project" value="UniProtKB-KW"/>
</dbReference>
<dbReference type="InterPro" id="IPR029063">
    <property type="entry name" value="SAM-dependent_MTases_sf"/>
</dbReference>
<accession>A0ABT7VUQ9</accession>
<comment type="caution">
    <text evidence="3">The sequence shown here is derived from an EMBL/GenBank/DDBJ whole genome shotgun (WGS) entry which is preliminary data.</text>
</comment>
<keyword evidence="3" id="KW-0012">Acyltransferase</keyword>
<dbReference type="Proteomes" id="UP001171945">
    <property type="component" value="Unassembled WGS sequence"/>
</dbReference>
<evidence type="ECO:0000313" key="4">
    <source>
        <dbReference type="Proteomes" id="UP001171945"/>
    </source>
</evidence>